<dbReference type="AlphaFoldDB" id="A0A158B2C9"/>
<evidence type="ECO:0000313" key="2">
    <source>
        <dbReference type="Proteomes" id="UP000054911"/>
    </source>
</evidence>
<name>A0A158B2C9_9BURK</name>
<accession>A0A158B2C9</accession>
<evidence type="ECO:0000313" key="1">
    <source>
        <dbReference type="EMBL" id="SAK63467.1"/>
    </source>
</evidence>
<gene>
    <name evidence="1" type="ORF">AWB80_02869</name>
</gene>
<organism evidence="1 2">
    <name type="scientific">Caballeronia pedi</name>
    <dbReference type="NCBI Taxonomy" id="1777141"/>
    <lineage>
        <taxon>Bacteria</taxon>
        <taxon>Pseudomonadati</taxon>
        <taxon>Pseudomonadota</taxon>
        <taxon>Betaproteobacteria</taxon>
        <taxon>Burkholderiales</taxon>
        <taxon>Burkholderiaceae</taxon>
        <taxon>Caballeronia</taxon>
    </lineage>
</organism>
<dbReference type="Proteomes" id="UP000054911">
    <property type="component" value="Unassembled WGS sequence"/>
</dbReference>
<proteinExistence type="predicted"/>
<dbReference type="STRING" id="1777141.AWB80_02869"/>
<protein>
    <submittedName>
        <fullName evidence="1">Uncharacterized protein</fullName>
    </submittedName>
</protein>
<reference evidence="1" key="1">
    <citation type="submission" date="2016-01" db="EMBL/GenBank/DDBJ databases">
        <authorList>
            <person name="Peeters C."/>
        </authorList>
    </citation>
    <scope>NUCLEOTIDE SEQUENCE [LARGE SCALE GENOMIC DNA]</scope>
    <source>
        <strain evidence="1">LMG 29323</strain>
    </source>
</reference>
<comment type="caution">
    <text evidence="1">The sequence shown here is derived from an EMBL/GenBank/DDBJ whole genome shotgun (WGS) entry which is preliminary data.</text>
</comment>
<sequence>MHSTKHRCAWPHCDELVARNMWGCKVHWYMLPSQLRSWIGRAYRQGLAADAHPTRYYVKAHQAALAWIAENCTTEDEHAR</sequence>
<keyword evidence="2" id="KW-1185">Reference proteome</keyword>
<dbReference type="EMBL" id="FCOE02000008">
    <property type="protein sequence ID" value="SAK63467.1"/>
    <property type="molecule type" value="Genomic_DNA"/>
</dbReference>